<feature type="transmembrane region" description="Helical" evidence="1">
    <location>
        <begin position="12"/>
        <end position="36"/>
    </location>
</feature>
<reference evidence="2 3" key="1">
    <citation type="submission" date="2020-12" db="EMBL/GenBank/DDBJ databases">
        <title>FDA dAtabase for Regulatory Grade micrObial Sequences (FDA-ARGOS): Supporting development and validation of Infectious Disease Dx tests.</title>
        <authorList>
            <person name="Sproer C."/>
            <person name="Gronow S."/>
            <person name="Severitt S."/>
            <person name="Schroder I."/>
            <person name="Tallon L."/>
            <person name="Sadzewicz L."/>
            <person name="Zhao X."/>
            <person name="Boylan J."/>
            <person name="Ott S."/>
            <person name="Bowen H."/>
            <person name="Vavikolanu K."/>
            <person name="Mehta A."/>
            <person name="Aluvathingal J."/>
            <person name="Nadendla S."/>
            <person name="Lowell S."/>
            <person name="Myers T."/>
            <person name="Yan Y."/>
            <person name="Sichtig H."/>
        </authorList>
    </citation>
    <scope>NUCLEOTIDE SEQUENCE [LARGE SCALE GENOMIC DNA]</scope>
    <source>
        <strain evidence="2 3">FDAARGOS_990</strain>
    </source>
</reference>
<dbReference type="Proteomes" id="UP000595374">
    <property type="component" value="Chromosome"/>
</dbReference>
<name>A0A7T4DIK0_9MICO</name>
<protein>
    <submittedName>
        <fullName evidence="2">Uncharacterized protein</fullName>
    </submittedName>
</protein>
<evidence type="ECO:0000313" key="2">
    <source>
        <dbReference type="EMBL" id="QQB13476.1"/>
    </source>
</evidence>
<dbReference type="AlphaFoldDB" id="A0A7T4DIK0"/>
<accession>A0A7T4DIK0</accession>
<evidence type="ECO:0000256" key="1">
    <source>
        <dbReference type="SAM" id="Phobius"/>
    </source>
</evidence>
<gene>
    <name evidence="2" type="ORF">I6H47_11655</name>
</gene>
<dbReference type="RefSeq" id="WP_198498671.1">
    <property type="nucleotide sequence ID" value="NZ_CP065989.1"/>
</dbReference>
<dbReference type="EMBL" id="CP065989">
    <property type="protein sequence ID" value="QQB13476.1"/>
    <property type="molecule type" value="Genomic_DNA"/>
</dbReference>
<keyword evidence="1" id="KW-0812">Transmembrane</keyword>
<keyword evidence="1" id="KW-1133">Transmembrane helix</keyword>
<proteinExistence type="predicted"/>
<evidence type="ECO:0000313" key="3">
    <source>
        <dbReference type="Proteomes" id="UP000595374"/>
    </source>
</evidence>
<feature type="transmembrane region" description="Helical" evidence="1">
    <location>
        <begin position="48"/>
        <end position="70"/>
    </location>
</feature>
<sequence>MSNPAAQRTQNSANFADVVVFVVCFALFIFSIYLFGAAFSSPAGTEFWVFWAGLVVATIAFMLPMIYHAIVDRRS</sequence>
<organism evidence="2 3">
    <name type="scientific">Brevibacterium casei</name>
    <dbReference type="NCBI Taxonomy" id="33889"/>
    <lineage>
        <taxon>Bacteria</taxon>
        <taxon>Bacillati</taxon>
        <taxon>Actinomycetota</taxon>
        <taxon>Actinomycetes</taxon>
        <taxon>Micrococcales</taxon>
        <taxon>Brevibacteriaceae</taxon>
        <taxon>Brevibacterium</taxon>
    </lineage>
</organism>
<keyword evidence="1" id="KW-0472">Membrane</keyword>